<dbReference type="NCBIfam" id="NF007985">
    <property type="entry name" value="PRK10713.1"/>
    <property type="match status" value="1"/>
</dbReference>
<dbReference type="AlphaFoldDB" id="A0A0J8H0J7"/>
<dbReference type="InterPro" id="IPR012675">
    <property type="entry name" value="Beta-grasp_dom_sf"/>
</dbReference>
<name>A0A0J8H0J7_9ALTE</name>
<keyword evidence="1" id="KW-0830">Ubiquinone</keyword>
<dbReference type="PATRIC" id="fig|1513271.3.peg.629"/>
<dbReference type="EMBL" id="LAZL01000003">
    <property type="protein sequence ID" value="KMT66523.1"/>
    <property type="molecule type" value="Genomic_DNA"/>
</dbReference>
<dbReference type="InterPro" id="IPR001041">
    <property type="entry name" value="2Fe-2S_ferredoxin-type"/>
</dbReference>
<dbReference type="InterPro" id="IPR006058">
    <property type="entry name" value="2Fe2S_fd_BS"/>
</dbReference>
<accession>A0A0J8H0J7</accession>
<sequence length="88" mass="10266">MSCTKVYNLVKEDYVTSNKTCVLDYLEQQEFHLHYHCRDGYCGACRTVLKQGEIEYPKEPLAFIRRGEFLPCCSIPKSDLIIEIENID</sequence>
<comment type="caution">
    <text evidence="3">The sequence shown here is derived from an EMBL/GenBank/DDBJ whole genome shotgun (WGS) entry which is preliminary data.</text>
</comment>
<dbReference type="RefSeq" id="WP_048689468.1">
    <property type="nucleotide sequence ID" value="NZ_KQ130483.1"/>
</dbReference>
<dbReference type="PROSITE" id="PS00197">
    <property type="entry name" value="2FE2S_FER_1"/>
    <property type="match status" value="1"/>
</dbReference>
<dbReference type="CDD" id="cd00207">
    <property type="entry name" value="fer2"/>
    <property type="match status" value="1"/>
</dbReference>
<dbReference type="GO" id="GO:0051537">
    <property type="term" value="F:2 iron, 2 sulfur cluster binding"/>
    <property type="evidence" value="ECO:0007669"/>
    <property type="project" value="InterPro"/>
</dbReference>
<evidence type="ECO:0000259" key="2">
    <source>
        <dbReference type="Pfam" id="PF00111"/>
    </source>
</evidence>
<proteinExistence type="predicted"/>
<dbReference type="Pfam" id="PF00111">
    <property type="entry name" value="Fer2"/>
    <property type="match status" value="1"/>
</dbReference>
<protein>
    <submittedName>
        <fullName evidence="3">Ferredoxin</fullName>
    </submittedName>
</protein>
<gene>
    <name evidence="3" type="ORF">XM47_03015</name>
</gene>
<dbReference type="SUPFAM" id="SSF54292">
    <property type="entry name" value="2Fe-2S ferredoxin-like"/>
    <property type="match status" value="1"/>
</dbReference>
<dbReference type="InterPro" id="IPR036010">
    <property type="entry name" value="2Fe-2S_ferredoxin-like_sf"/>
</dbReference>
<dbReference type="Gene3D" id="3.10.20.30">
    <property type="match status" value="1"/>
</dbReference>
<dbReference type="Proteomes" id="UP000037600">
    <property type="component" value="Unassembled WGS sequence"/>
</dbReference>
<dbReference type="STRING" id="1513271.XM47_03015"/>
<dbReference type="OrthoDB" id="9796486at2"/>
<evidence type="ECO:0000313" key="4">
    <source>
        <dbReference type="Proteomes" id="UP000037600"/>
    </source>
</evidence>
<keyword evidence="4" id="KW-1185">Reference proteome</keyword>
<reference evidence="3 4" key="1">
    <citation type="submission" date="2015-04" db="EMBL/GenBank/DDBJ databases">
        <title>Draft Genome Sequence of the Novel Agar-Digesting Marine Bacterium Q1.</title>
        <authorList>
            <person name="Li Y."/>
            <person name="Li D."/>
            <person name="Chen G."/>
            <person name="Du Z."/>
        </authorList>
    </citation>
    <scope>NUCLEOTIDE SEQUENCE [LARGE SCALE GENOMIC DNA]</scope>
    <source>
        <strain evidence="3 4">Q1</strain>
    </source>
</reference>
<feature type="domain" description="2Fe-2S ferredoxin-type" evidence="2">
    <location>
        <begin position="17"/>
        <end position="77"/>
    </location>
</feature>
<organism evidence="3 4">
    <name type="scientific">Catenovulum maritimum</name>
    <dbReference type="NCBI Taxonomy" id="1513271"/>
    <lineage>
        <taxon>Bacteria</taxon>
        <taxon>Pseudomonadati</taxon>
        <taxon>Pseudomonadota</taxon>
        <taxon>Gammaproteobacteria</taxon>
        <taxon>Alteromonadales</taxon>
        <taxon>Alteromonadaceae</taxon>
        <taxon>Catenovulum</taxon>
    </lineage>
</organism>
<evidence type="ECO:0000256" key="1">
    <source>
        <dbReference type="ARBA" id="ARBA00023075"/>
    </source>
</evidence>
<evidence type="ECO:0000313" key="3">
    <source>
        <dbReference type="EMBL" id="KMT66523.1"/>
    </source>
</evidence>